<reference evidence="4" key="1">
    <citation type="journal article" date="2011" name="Genome Biol.">
        <title>Comparative genomics of the social amoebae Dictyostelium discoideum and Dictyostelium purpureum.</title>
        <authorList>
            <consortium name="US DOE Joint Genome Institute (JGI-PGF)"/>
            <person name="Sucgang R."/>
            <person name="Kuo A."/>
            <person name="Tian X."/>
            <person name="Salerno W."/>
            <person name="Parikh A."/>
            <person name="Feasley C.L."/>
            <person name="Dalin E."/>
            <person name="Tu H."/>
            <person name="Huang E."/>
            <person name="Barry K."/>
            <person name="Lindquist E."/>
            <person name="Shapiro H."/>
            <person name="Bruce D."/>
            <person name="Schmutz J."/>
            <person name="Salamov A."/>
            <person name="Fey P."/>
            <person name="Gaudet P."/>
            <person name="Anjard C."/>
            <person name="Babu M.M."/>
            <person name="Basu S."/>
            <person name="Bushmanova Y."/>
            <person name="van der Wel H."/>
            <person name="Katoh-Kurasawa M."/>
            <person name="Dinh C."/>
            <person name="Coutinho P.M."/>
            <person name="Saito T."/>
            <person name="Elias M."/>
            <person name="Schaap P."/>
            <person name="Kay R.R."/>
            <person name="Henrissat B."/>
            <person name="Eichinger L."/>
            <person name="Rivero F."/>
            <person name="Putnam N.H."/>
            <person name="West C.M."/>
            <person name="Loomis W.F."/>
            <person name="Chisholm R.L."/>
            <person name="Shaulsky G."/>
            <person name="Strassmann J.E."/>
            <person name="Queller D.C."/>
            <person name="Kuspa A."/>
            <person name="Grigoriev I.V."/>
        </authorList>
    </citation>
    <scope>NUCLEOTIDE SEQUENCE [LARGE SCALE GENOMIC DNA]</scope>
    <source>
        <strain evidence="4">QSDP1</strain>
    </source>
</reference>
<dbReference type="eggNOG" id="ENOG502RI7C">
    <property type="taxonomic scope" value="Eukaryota"/>
</dbReference>
<proteinExistence type="predicted"/>
<evidence type="ECO:0000313" key="3">
    <source>
        <dbReference type="EMBL" id="EGC33338.1"/>
    </source>
</evidence>
<dbReference type="InParanoid" id="F0ZRW0"/>
<evidence type="ECO:0000313" key="4">
    <source>
        <dbReference type="Proteomes" id="UP000001064"/>
    </source>
</evidence>
<accession>F0ZRW0</accession>
<feature type="signal peptide" evidence="2">
    <location>
        <begin position="1"/>
        <end position="18"/>
    </location>
</feature>
<gene>
    <name evidence="3" type="ORF">DICPUDRAFT_80902</name>
</gene>
<keyword evidence="2" id="KW-0732">Signal</keyword>
<dbReference type="KEGG" id="dpp:DICPUDRAFT_80902"/>
<keyword evidence="4" id="KW-1185">Reference proteome</keyword>
<name>F0ZRW0_DICPU</name>
<dbReference type="VEuPathDB" id="AmoebaDB:DICPUDRAFT_80902"/>
<evidence type="ECO:0000256" key="1">
    <source>
        <dbReference type="SAM" id="MobiDB-lite"/>
    </source>
</evidence>
<dbReference type="FunCoup" id="F0ZRW0">
    <property type="interactions" value="398"/>
</dbReference>
<feature type="chain" id="PRO_5003265353" evidence="2">
    <location>
        <begin position="19"/>
        <end position="248"/>
    </location>
</feature>
<protein>
    <submittedName>
        <fullName evidence="3">Uncharacterized protein</fullName>
    </submittedName>
</protein>
<dbReference type="PANTHER" id="PTHR33576">
    <property type="entry name" value="CARBOHYDRATE BINDING DOMAIN-CONTAINING PROTEIN-RELATED"/>
    <property type="match status" value="1"/>
</dbReference>
<sequence>MKVLYLLVITSLIKIVSSTLWVNFIPYDPLSQCKSEIYGLGYSFAVGECFTLDYVNYWYFEAFEDLTVQWDSFIPPFGGGPGSCQQATHQTPRIVKDGQCLDTIEDNFNLNLVPAGNHSFQVVVSNTPAYTKFDYVNTFEYGPHCSKNSNNALFATFASNGTLILPNLNPNNPTNDIEQSIFCIDNKPTMYHCVFEKNNQYNCSYESTAADCRQQKPFIAPSSTSQDSSAETDTNSFYSSTSCFGGPL</sequence>
<feature type="region of interest" description="Disordered" evidence="1">
    <location>
        <begin position="220"/>
        <end position="248"/>
    </location>
</feature>
<dbReference type="EMBL" id="GL871147">
    <property type="protein sequence ID" value="EGC33338.1"/>
    <property type="molecule type" value="Genomic_DNA"/>
</dbReference>
<feature type="compositionally biased region" description="Polar residues" evidence="1">
    <location>
        <begin position="221"/>
        <end position="248"/>
    </location>
</feature>
<evidence type="ECO:0000256" key="2">
    <source>
        <dbReference type="SAM" id="SignalP"/>
    </source>
</evidence>
<dbReference type="RefSeq" id="XP_003290154.1">
    <property type="nucleotide sequence ID" value="XM_003290106.1"/>
</dbReference>
<dbReference type="OMA" id="YFEAFED"/>
<dbReference type="PANTHER" id="PTHR33576:SF6">
    <property type="match status" value="1"/>
</dbReference>
<organism evidence="3 4">
    <name type="scientific">Dictyostelium purpureum</name>
    <name type="common">Slime mold</name>
    <dbReference type="NCBI Taxonomy" id="5786"/>
    <lineage>
        <taxon>Eukaryota</taxon>
        <taxon>Amoebozoa</taxon>
        <taxon>Evosea</taxon>
        <taxon>Eumycetozoa</taxon>
        <taxon>Dictyostelia</taxon>
        <taxon>Dictyosteliales</taxon>
        <taxon>Dictyosteliaceae</taxon>
        <taxon>Dictyostelium</taxon>
    </lineage>
</organism>
<dbReference type="AlphaFoldDB" id="F0ZRW0"/>
<dbReference type="InterPro" id="IPR021837">
    <property type="entry name" value="CfaA/B/C"/>
</dbReference>
<dbReference type="GeneID" id="10504503"/>
<dbReference type="Pfam" id="PF11912">
    <property type="entry name" value="CfaA_B_C"/>
    <property type="match status" value="1"/>
</dbReference>
<dbReference type="Proteomes" id="UP000001064">
    <property type="component" value="Unassembled WGS sequence"/>
</dbReference>